<accession>A0A8S5NGU7</accession>
<reference evidence="2" key="1">
    <citation type="journal article" date="2021" name="Proc. Natl. Acad. Sci. U.S.A.">
        <title>A Catalog of Tens of Thousands of Viruses from Human Metagenomes Reveals Hidden Associations with Chronic Diseases.</title>
        <authorList>
            <person name="Tisza M.J."/>
            <person name="Buck C.B."/>
        </authorList>
    </citation>
    <scope>NUCLEOTIDE SEQUENCE</scope>
    <source>
        <strain evidence="2">Ct2nF21</strain>
    </source>
</reference>
<name>A0A8S5NGU7_9CAUD</name>
<evidence type="ECO:0000256" key="1">
    <source>
        <dbReference type="SAM" id="Coils"/>
    </source>
</evidence>
<keyword evidence="1" id="KW-0175">Coiled coil</keyword>
<sequence>MARKLTAYERERNRIKRLERKLKKQGVQYVPTEIPTLRQIKAKGFTGKALRAYVNKLKKIDIEALKAEVYKPHEEDIAFSNFNDEFLSRYSFTPEEEDFFYGLENHSDEEIEQERKRREAEYQKAATDFTSSLGKSVDLNRSRRKDAISYSRSMQSFLLNMIKEIGTSEVGRRLVEASRTMNDIDVIVSAVLWGSSVAVINQATDELLQIINGSPLTFEEKVQAESMNETENGW</sequence>
<evidence type="ECO:0000313" key="2">
    <source>
        <dbReference type="EMBL" id="DAD93572.1"/>
    </source>
</evidence>
<feature type="coiled-coil region" evidence="1">
    <location>
        <begin position="1"/>
        <end position="28"/>
    </location>
</feature>
<protein>
    <submittedName>
        <fullName evidence="2">Uncharacterized protein</fullName>
    </submittedName>
</protein>
<proteinExistence type="predicted"/>
<dbReference type="EMBL" id="BK015162">
    <property type="protein sequence ID" value="DAD93572.1"/>
    <property type="molecule type" value="Genomic_DNA"/>
</dbReference>
<organism evidence="2">
    <name type="scientific">Podoviridae sp. ct2nF21</name>
    <dbReference type="NCBI Taxonomy" id="2826537"/>
    <lineage>
        <taxon>Viruses</taxon>
        <taxon>Duplodnaviria</taxon>
        <taxon>Heunggongvirae</taxon>
        <taxon>Uroviricota</taxon>
        <taxon>Caudoviricetes</taxon>
    </lineage>
</organism>